<dbReference type="InterPro" id="IPR053220">
    <property type="entry name" value="Nematode_rcpt-like_serp_H"/>
</dbReference>
<dbReference type="RefSeq" id="XP_003110440.2">
    <property type="nucleotide sequence ID" value="XM_003110392.2"/>
</dbReference>
<dbReference type="Proteomes" id="UP000008281">
    <property type="component" value="Unassembled WGS sequence"/>
</dbReference>
<evidence type="ECO:0000256" key="1">
    <source>
        <dbReference type="SAM" id="Phobius"/>
    </source>
</evidence>
<dbReference type="PANTHER" id="PTHR22941:SF173">
    <property type="entry name" value="SERPENTINE RECEPTOR, CLASS H"/>
    <property type="match status" value="1"/>
</dbReference>
<dbReference type="eggNOG" id="ENOG502SY7B">
    <property type="taxonomic scope" value="Eukaryota"/>
</dbReference>
<accession>E3M015</accession>
<gene>
    <name evidence="2" type="ORF">CRE_05567</name>
</gene>
<keyword evidence="1" id="KW-0812">Transmembrane</keyword>
<feature type="transmembrane region" description="Helical" evidence="1">
    <location>
        <begin position="54"/>
        <end position="80"/>
    </location>
</feature>
<proteinExistence type="predicted"/>
<keyword evidence="1" id="KW-0472">Membrane</keyword>
<feature type="transmembrane region" description="Helical" evidence="1">
    <location>
        <begin position="140"/>
        <end position="158"/>
    </location>
</feature>
<feature type="transmembrane region" description="Helical" evidence="1">
    <location>
        <begin position="100"/>
        <end position="120"/>
    </location>
</feature>
<feature type="transmembrane region" description="Helical" evidence="1">
    <location>
        <begin position="195"/>
        <end position="220"/>
    </location>
</feature>
<dbReference type="PANTHER" id="PTHR22941">
    <property type="entry name" value="SERPENTINE RECEPTOR"/>
    <property type="match status" value="1"/>
</dbReference>
<evidence type="ECO:0008006" key="4">
    <source>
        <dbReference type="Google" id="ProtNLM"/>
    </source>
</evidence>
<protein>
    <recommendedName>
        <fullName evidence="4">Serpentine Receptor, class H</fullName>
    </recommendedName>
</protein>
<organism evidence="3">
    <name type="scientific">Caenorhabditis remanei</name>
    <name type="common">Caenorhabditis vulgaris</name>
    <dbReference type="NCBI Taxonomy" id="31234"/>
    <lineage>
        <taxon>Eukaryota</taxon>
        <taxon>Metazoa</taxon>
        <taxon>Ecdysozoa</taxon>
        <taxon>Nematoda</taxon>
        <taxon>Chromadorea</taxon>
        <taxon>Rhabditida</taxon>
        <taxon>Rhabditina</taxon>
        <taxon>Rhabditomorpha</taxon>
        <taxon>Rhabditoidea</taxon>
        <taxon>Rhabditidae</taxon>
        <taxon>Peloderinae</taxon>
        <taxon>Caenorhabditis</taxon>
    </lineage>
</organism>
<dbReference type="CTD" id="9825119"/>
<dbReference type="OMA" id="HSVKWTL"/>
<sequence>MPTSCPLESESWLNSPDTFMIFSHAMAIVVTPLHLVGFYCILRKTPGSMHSVKWTLLHFHFWNVLVDLMLNVFIIPFPLFPSPSGFLLGLFSTAGIKQTIQLWLLLTSICFVCVSTAMIFENRFRLLNHKNTRWKQVQPFWVLGNFLFCLIFQIPTILQVPDQDAAREVVFTTLPCIPVFLYSTEIVVPSLDQSIIIITSLLFIIVVFGQLITFAILIMVQLSTNFGARMLSENTRRLQKNLMKALIWQTGIPVLYLVFPASYAMWAISQEVFNRSMNNIIVAVTSLHGLVSTSSMILIHHPYRSTVVFWFKKRNTENIRAINNYPMFTTNTAVDNYTIS</sequence>
<feature type="transmembrane region" description="Helical" evidence="1">
    <location>
        <begin position="246"/>
        <end position="268"/>
    </location>
</feature>
<dbReference type="OrthoDB" id="5862289at2759"/>
<dbReference type="Pfam" id="PF10318">
    <property type="entry name" value="7TM_GPCR_Srh"/>
    <property type="match status" value="1"/>
</dbReference>
<dbReference type="HOGENOM" id="CLU_042960_1_1_1"/>
<dbReference type="AlphaFoldDB" id="E3M015"/>
<dbReference type="EMBL" id="DS268420">
    <property type="protein sequence ID" value="EFO87733.1"/>
    <property type="molecule type" value="Genomic_DNA"/>
</dbReference>
<dbReference type="KEGG" id="crq:GCK72_018975"/>
<dbReference type="InterPro" id="IPR019422">
    <property type="entry name" value="7TM_GPCR_serpentine_rcpt_Srh"/>
</dbReference>
<evidence type="ECO:0000313" key="2">
    <source>
        <dbReference type="EMBL" id="EFO87733.1"/>
    </source>
</evidence>
<reference evidence="2" key="1">
    <citation type="submission" date="2007-07" db="EMBL/GenBank/DDBJ databases">
        <title>PCAP assembly of the Caenorhabditis remanei genome.</title>
        <authorList>
            <consortium name="The Caenorhabditis remanei Sequencing Consortium"/>
            <person name="Wilson R.K."/>
        </authorList>
    </citation>
    <scope>NUCLEOTIDE SEQUENCE [LARGE SCALE GENOMIC DNA]</scope>
    <source>
        <strain evidence="2">PB4641</strain>
    </source>
</reference>
<evidence type="ECO:0000313" key="3">
    <source>
        <dbReference type="Proteomes" id="UP000008281"/>
    </source>
</evidence>
<name>E3M015_CAERE</name>
<feature type="transmembrane region" description="Helical" evidence="1">
    <location>
        <begin position="280"/>
        <end position="299"/>
    </location>
</feature>
<dbReference type="InParanoid" id="E3M015"/>
<keyword evidence="1" id="KW-1133">Transmembrane helix</keyword>
<dbReference type="GeneID" id="9825119"/>
<keyword evidence="3" id="KW-1185">Reference proteome</keyword>
<feature type="transmembrane region" description="Helical" evidence="1">
    <location>
        <begin position="20"/>
        <end position="42"/>
    </location>
</feature>